<proteinExistence type="predicted"/>
<dbReference type="Gene3D" id="2.60.120.10">
    <property type="entry name" value="Jelly Rolls"/>
    <property type="match status" value="1"/>
</dbReference>
<dbReference type="InterPro" id="IPR014710">
    <property type="entry name" value="RmlC-like_jellyroll"/>
</dbReference>
<evidence type="ECO:0000313" key="2">
    <source>
        <dbReference type="Proteomes" id="UP000276379"/>
    </source>
</evidence>
<comment type="caution">
    <text evidence="1">The sequence shown here is derived from an EMBL/GenBank/DDBJ whole genome shotgun (WGS) entry which is preliminary data.</text>
</comment>
<dbReference type="InterPro" id="IPR010424">
    <property type="entry name" value="EutQ"/>
</dbReference>
<dbReference type="Pfam" id="PF06249">
    <property type="entry name" value="EutQ"/>
    <property type="match status" value="1"/>
</dbReference>
<sequence>MRLVRGNTVICETFDTGDPKDKVGIKEILTRKESPNMATGFMTFEKSAFDWTLGYDELDYIIEGNLDIVVDGKTYHGHKGDIFFIPMGTSITFSVPGQCKFFFATYPANWQELSGK</sequence>
<dbReference type="Proteomes" id="UP000276379">
    <property type="component" value="Unassembled WGS sequence"/>
</dbReference>
<gene>
    <name evidence="1" type="ORF">CQW44_37925</name>
</gene>
<dbReference type="EMBL" id="PDES01000088">
    <property type="protein sequence ID" value="RRQ75828.1"/>
    <property type="molecule type" value="Genomic_DNA"/>
</dbReference>
<dbReference type="InterPro" id="IPR011051">
    <property type="entry name" value="RmlC_Cupin_sf"/>
</dbReference>
<dbReference type="PANTHER" id="PTHR36169:SF1">
    <property type="entry name" value="ACETATE KINASE EUTQ"/>
    <property type="match status" value="1"/>
</dbReference>
<organism evidence="1 2">
    <name type="scientific">Streptomyces griseofuscus</name>
    <dbReference type="NCBI Taxonomy" id="146922"/>
    <lineage>
        <taxon>Bacteria</taxon>
        <taxon>Bacillati</taxon>
        <taxon>Actinomycetota</taxon>
        <taxon>Actinomycetes</taxon>
        <taxon>Kitasatosporales</taxon>
        <taxon>Streptomycetaceae</taxon>
        <taxon>Streptomyces</taxon>
    </lineage>
</organism>
<dbReference type="AlphaFoldDB" id="A0A426RVC0"/>
<accession>A0A426RVC0</accession>
<dbReference type="CDD" id="cd02228">
    <property type="entry name" value="cupin_EutQ"/>
    <property type="match status" value="1"/>
</dbReference>
<dbReference type="SUPFAM" id="SSF51182">
    <property type="entry name" value="RmlC-like cupins"/>
    <property type="match status" value="1"/>
</dbReference>
<dbReference type="PANTHER" id="PTHR36169">
    <property type="entry name" value="ETHANOLAMINE UTILIZATION PROTEIN EUTQ"/>
    <property type="match status" value="1"/>
</dbReference>
<protein>
    <submittedName>
        <fullName evidence="1">Ethanolamine utilization protein</fullName>
    </submittedName>
</protein>
<evidence type="ECO:0000313" key="1">
    <source>
        <dbReference type="EMBL" id="RRQ75828.1"/>
    </source>
</evidence>
<keyword evidence="2" id="KW-1185">Reference proteome</keyword>
<name>A0A426RVC0_9ACTN</name>
<reference evidence="1 2" key="1">
    <citation type="submission" date="2017-10" db="EMBL/GenBank/DDBJ databases">
        <title>Draft genome of actinobacteria isolated from guarana (Paullinia cupana (Mart.) Ducke.</title>
        <authorList>
            <person name="Siqueira K.A."/>
            <person name="Liotti R.G."/>
            <person name="Mendes T.A."/>
            <person name="Soares M.A."/>
        </authorList>
    </citation>
    <scope>NUCLEOTIDE SEQUENCE [LARGE SCALE GENOMIC DNA]</scope>
    <source>
        <strain evidence="1 2">199</strain>
    </source>
</reference>